<dbReference type="PROSITE" id="PS50948">
    <property type="entry name" value="PAN"/>
    <property type="match status" value="1"/>
</dbReference>
<dbReference type="Gene3D" id="2.90.10.10">
    <property type="entry name" value="Bulb-type lectin domain"/>
    <property type="match status" value="1"/>
</dbReference>
<dbReference type="EMBL" id="JBEDUW010000006">
    <property type="protein sequence ID" value="KAK9924643.1"/>
    <property type="molecule type" value="Genomic_DNA"/>
</dbReference>
<dbReference type="GO" id="GO:0005886">
    <property type="term" value="C:plasma membrane"/>
    <property type="evidence" value="ECO:0007669"/>
    <property type="project" value="UniProtKB-SubCell"/>
</dbReference>
<keyword evidence="8" id="KW-0732">Signal</keyword>
<evidence type="ECO:0000256" key="11">
    <source>
        <dbReference type="ARBA" id="ARBA00022777"/>
    </source>
</evidence>
<keyword evidence="11" id="KW-0418">Kinase</keyword>
<evidence type="ECO:0000259" key="25">
    <source>
        <dbReference type="PROSITE" id="PS50927"/>
    </source>
</evidence>
<feature type="transmembrane region" description="Helical" evidence="22">
    <location>
        <begin position="659"/>
        <end position="683"/>
    </location>
</feature>
<dbReference type="Pfam" id="PF08276">
    <property type="entry name" value="PAN_2"/>
    <property type="match status" value="1"/>
</dbReference>
<dbReference type="SMART" id="SM00220">
    <property type="entry name" value="S_TKc"/>
    <property type="match status" value="1"/>
</dbReference>
<evidence type="ECO:0000256" key="5">
    <source>
        <dbReference type="ARBA" id="ARBA00022553"/>
    </source>
</evidence>
<evidence type="ECO:0000256" key="20">
    <source>
        <dbReference type="PROSITE-ProRule" id="PRU00076"/>
    </source>
</evidence>
<evidence type="ECO:0000256" key="2">
    <source>
        <dbReference type="ARBA" id="ARBA00012513"/>
    </source>
</evidence>
<dbReference type="EC" id="2.7.11.1" evidence="2"/>
<dbReference type="FunFam" id="3.30.200.20:FF:000330">
    <property type="entry name" value="G-type lectin S-receptor-like serine/threonine-protein kinase At4g03230"/>
    <property type="match status" value="1"/>
</dbReference>
<evidence type="ECO:0000259" key="24">
    <source>
        <dbReference type="PROSITE" id="PS50026"/>
    </source>
</evidence>
<dbReference type="Pfam" id="PF07714">
    <property type="entry name" value="PK_Tyr_Ser-Thr"/>
    <property type="match status" value="1"/>
</dbReference>
<keyword evidence="13 22" id="KW-1133">Transmembrane helix</keyword>
<keyword evidence="9" id="KW-0430">Lectin</keyword>
<feature type="domain" description="EGF-like" evidence="24">
    <location>
        <begin position="333"/>
        <end position="370"/>
    </location>
</feature>
<dbReference type="InterPro" id="IPR036426">
    <property type="entry name" value="Bulb-type_lectin_dom_sf"/>
</dbReference>
<comment type="caution">
    <text evidence="20">Lacks conserved residue(s) required for the propagation of feature annotation.</text>
</comment>
<evidence type="ECO:0000256" key="1">
    <source>
        <dbReference type="ARBA" id="ARBA00004251"/>
    </source>
</evidence>
<evidence type="ECO:0000256" key="16">
    <source>
        <dbReference type="ARBA" id="ARBA00023170"/>
    </source>
</evidence>
<gene>
    <name evidence="27" type="ORF">M0R45_032998</name>
</gene>
<dbReference type="CDD" id="cd01098">
    <property type="entry name" value="PAN_AP_plant"/>
    <property type="match status" value="1"/>
</dbReference>
<dbReference type="InterPro" id="IPR011009">
    <property type="entry name" value="Kinase-like_dom_sf"/>
</dbReference>
<keyword evidence="4" id="KW-0723">Serine/threonine-protein kinase</keyword>
<evidence type="ECO:0000256" key="7">
    <source>
        <dbReference type="ARBA" id="ARBA00022692"/>
    </source>
</evidence>
<evidence type="ECO:0000256" key="18">
    <source>
        <dbReference type="ARBA" id="ARBA00047899"/>
    </source>
</evidence>
<dbReference type="SUPFAM" id="SSF56112">
    <property type="entry name" value="Protein kinase-like (PK-like)"/>
    <property type="match status" value="1"/>
</dbReference>
<keyword evidence="28" id="KW-1185">Reference proteome</keyword>
<dbReference type="SUPFAM" id="SSF51110">
    <property type="entry name" value="alpha-D-mannose-specific plant lectins"/>
    <property type="match status" value="1"/>
</dbReference>
<keyword evidence="20" id="KW-0245">EGF-like domain</keyword>
<evidence type="ECO:0000256" key="21">
    <source>
        <dbReference type="SAM" id="MobiDB-lite"/>
    </source>
</evidence>
<dbReference type="Gene3D" id="1.10.510.10">
    <property type="entry name" value="Transferase(Phosphotransferase) domain 1"/>
    <property type="match status" value="1"/>
</dbReference>
<evidence type="ECO:0000313" key="28">
    <source>
        <dbReference type="Proteomes" id="UP001457282"/>
    </source>
</evidence>
<evidence type="ECO:0000259" key="26">
    <source>
        <dbReference type="PROSITE" id="PS50948"/>
    </source>
</evidence>
<dbReference type="GO" id="GO:0004674">
    <property type="term" value="F:protein serine/threonine kinase activity"/>
    <property type="evidence" value="ECO:0007669"/>
    <property type="project" value="UniProtKB-KW"/>
</dbReference>
<evidence type="ECO:0000256" key="15">
    <source>
        <dbReference type="ARBA" id="ARBA00023157"/>
    </source>
</evidence>
<dbReference type="GO" id="GO:0005524">
    <property type="term" value="F:ATP binding"/>
    <property type="evidence" value="ECO:0007669"/>
    <property type="project" value="UniProtKB-KW"/>
</dbReference>
<keyword evidence="5" id="KW-0597">Phosphoprotein</keyword>
<reference evidence="27 28" key="1">
    <citation type="journal article" date="2023" name="G3 (Bethesda)">
        <title>A chromosome-length genome assembly and annotation of blackberry (Rubus argutus, cv. 'Hillquist').</title>
        <authorList>
            <person name="Bruna T."/>
            <person name="Aryal R."/>
            <person name="Dudchenko O."/>
            <person name="Sargent D.J."/>
            <person name="Mead D."/>
            <person name="Buti M."/>
            <person name="Cavallini A."/>
            <person name="Hytonen T."/>
            <person name="Andres J."/>
            <person name="Pham M."/>
            <person name="Weisz D."/>
            <person name="Mascagni F."/>
            <person name="Usai G."/>
            <person name="Natali L."/>
            <person name="Bassil N."/>
            <person name="Fernandez G.E."/>
            <person name="Lomsadze A."/>
            <person name="Armour M."/>
            <person name="Olukolu B."/>
            <person name="Poorten T."/>
            <person name="Britton C."/>
            <person name="Davik J."/>
            <person name="Ashrafi H."/>
            <person name="Aiden E.L."/>
            <person name="Borodovsky M."/>
            <person name="Worthington M."/>
        </authorList>
    </citation>
    <scope>NUCLEOTIDE SEQUENCE [LARGE SCALE GENOMIC DNA]</scope>
    <source>
        <strain evidence="27">PI 553951</strain>
    </source>
</reference>
<feature type="transmembrane region" description="Helical" evidence="22">
    <location>
        <begin position="40"/>
        <end position="62"/>
    </location>
</feature>
<keyword evidence="10" id="KW-0547">Nucleotide-binding</keyword>
<dbReference type="PANTHER" id="PTHR27002">
    <property type="entry name" value="RECEPTOR-LIKE SERINE/THREONINE-PROTEIN KINASE SD1-8"/>
    <property type="match status" value="1"/>
</dbReference>
<feature type="domain" description="Apple" evidence="26">
    <location>
        <begin position="388"/>
        <end position="475"/>
    </location>
</feature>
<comment type="catalytic activity">
    <reaction evidence="19">
        <text>L-seryl-[protein] + ATP = O-phospho-L-seryl-[protein] + ADP + H(+)</text>
        <dbReference type="Rhea" id="RHEA:17989"/>
        <dbReference type="Rhea" id="RHEA-COMP:9863"/>
        <dbReference type="Rhea" id="RHEA-COMP:11604"/>
        <dbReference type="ChEBI" id="CHEBI:15378"/>
        <dbReference type="ChEBI" id="CHEBI:29999"/>
        <dbReference type="ChEBI" id="CHEBI:30616"/>
        <dbReference type="ChEBI" id="CHEBI:83421"/>
        <dbReference type="ChEBI" id="CHEBI:456216"/>
        <dbReference type="EC" id="2.7.11.1"/>
    </reaction>
</comment>
<dbReference type="CDD" id="cd00028">
    <property type="entry name" value="B_lectin"/>
    <property type="match status" value="1"/>
</dbReference>
<dbReference type="Pfam" id="PF00954">
    <property type="entry name" value="S_locus_glycop"/>
    <property type="match status" value="1"/>
</dbReference>
<sequence>MEKENERHCVVAGKQTKAAELPHFVLFSIRRIIRIPRRSYFITWFANSMVSYSFILYVVLLLCSYDNLFCSARETLTYGDRIVDDGSEVLVSAGGEFELGFFTPTPTGEGSSGADGRYAGIWYHKLIPRTVVWVANRDNPLPAISTGVLAIEQGNLRVLDNVTGKSYWSTTLETSSSVNKTVKLMDSGNLVLRDTDELEEDTLWQSFQNPTDTFIPGMLMDSNLALTSWRKEDDPRIGDFTFKLDQGRNQFIILRNMVPYWKSGEARNYFSLDEMRPEVGYLLSNFSNSSSLHTTGQQFDYNYTRLVINSTGVLEGSTWIEIIKQWVVFFSEPKDRCSEFNACGNFGSCNVKNTPLLCKCLPGFKPKFVEKWNDGDFSAGCVRETAICGKNDAFLSVSMNKTGSPDTLVYVRNDKECQNVCLSTCECQAYSYAPVNFTRSRDRLNKFFCWIWVTDLNNLAEESGVYGQNLVARVAQFDLELTVRDCEPCGSTLIPYPLSTRSGCGDPMYSSFQCNPITSEVSFTGSNDTSFRVINISPSTQRFLLHSKNVDYCYSTNRVPNISIPFKVISWCSSVLGTFNSGEYSSSSPGVIEMGWEPPSEPACTTLADCRDWPHSTCIRGKDGKKKCLCNTNFQWNGFNLNCTQGNQQEPLNSSRKNMSLSLVVVAVLISGIFLACIICFYIRRRKMTKRRDQISRPQLDSERQVKQLIDTSDFKEEDEKGIDVPFFDLQSILVATDNFSFANKLGQGGYGPVYKGKFPGGQEIAVKRLSRVSGQGLQEFKNEVVLIAKLQHRNLVRLRGCCVKGEEKILVYEYMPNKSLDSFIFDHTQSVFLNWEMRFNIILGIARGLLYLHQDSRLRIIHRDLKTSNVLLDEEMNPKISDFGLARIVGGKETQANTNTVVGTYGYMSPEYALDGTFSVKSDVFSFGVVLLEIISGKKNTGFYQSKQTFSLLGYAWGLWTEDKVLDLMDKNLEESCNRSEFIKCVNVGLLCVQEDPVDRPMMSNVITLLDSEAAIPATPKQPAFFLRRGSSSTASSSTKPETNGEITVTLEGR</sequence>
<comment type="caution">
    <text evidence="27">The sequence shown here is derived from an EMBL/GenBank/DDBJ whole genome shotgun (WGS) entry which is preliminary data.</text>
</comment>
<keyword evidence="16" id="KW-0675">Receptor</keyword>
<dbReference type="FunFam" id="1.10.510.10:FF:000060">
    <property type="entry name" value="G-type lectin S-receptor-like serine/threonine-protein kinase"/>
    <property type="match status" value="1"/>
</dbReference>
<dbReference type="SMART" id="SM00108">
    <property type="entry name" value="B_lectin"/>
    <property type="match status" value="1"/>
</dbReference>
<accession>A0AAW1WLX3</accession>
<dbReference type="Gene3D" id="3.30.200.20">
    <property type="entry name" value="Phosphorylase Kinase, domain 1"/>
    <property type="match status" value="1"/>
</dbReference>
<keyword evidence="3" id="KW-1003">Cell membrane</keyword>
<comment type="subcellular location">
    <subcellularLocation>
        <location evidence="1">Cell membrane</location>
        <topology evidence="1">Single-pass type I membrane protein</topology>
    </subcellularLocation>
</comment>
<dbReference type="InterPro" id="IPR003609">
    <property type="entry name" value="Pan_app"/>
</dbReference>
<evidence type="ECO:0000256" key="19">
    <source>
        <dbReference type="ARBA" id="ARBA00048679"/>
    </source>
</evidence>
<evidence type="ECO:0000256" key="6">
    <source>
        <dbReference type="ARBA" id="ARBA00022679"/>
    </source>
</evidence>
<keyword evidence="17" id="KW-0325">Glycoprotein</keyword>
<keyword evidence="15" id="KW-1015">Disulfide bond</keyword>
<dbReference type="GO" id="GO:0030246">
    <property type="term" value="F:carbohydrate binding"/>
    <property type="evidence" value="ECO:0007669"/>
    <property type="project" value="UniProtKB-KW"/>
</dbReference>
<dbReference type="PROSITE" id="PS50927">
    <property type="entry name" value="BULB_LECTIN"/>
    <property type="match status" value="1"/>
</dbReference>
<evidence type="ECO:0000256" key="22">
    <source>
        <dbReference type="SAM" id="Phobius"/>
    </source>
</evidence>
<keyword evidence="12" id="KW-0067">ATP-binding</keyword>
<dbReference type="PANTHER" id="PTHR27002:SF1111">
    <property type="entry name" value="NON-SPECIFIC SERINE_THREONINE PROTEIN KINASE"/>
    <property type="match status" value="1"/>
</dbReference>
<organism evidence="27 28">
    <name type="scientific">Rubus argutus</name>
    <name type="common">Southern blackberry</name>
    <dbReference type="NCBI Taxonomy" id="59490"/>
    <lineage>
        <taxon>Eukaryota</taxon>
        <taxon>Viridiplantae</taxon>
        <taxon>Streptophyta</taxon>
        <taxon>Embryophyta</taxon>
        <taxon>Tracheophyta</taxon>
        <taxon>Spermatophyta</taxon>
        <taxon>Magnoliopsida</taxon>
        <taxon>eudicotyledons</taxon>
        <taxon>Gunneridae</taxon>
        <taxon>Pentapetalae</taxon>
        <taxon>rosids</taxon>
        <taxon>fabids</taxon>
        <taxon>Rosales</taxon>
        <taxon>Rosaceae</taxon>
        <taxon>Rosoideae</taxon>
        <taxon>Rosoideae incertae sedis</taxon>
        <taxon>Rubus</taxon>
    </lineage>
</organism>
<dbReference type="CDD" id="cd14066">
    <property type="entry name" value="STKc_IRAK"/>
    <property type="match status" value="1"/>
</dbReference>
<evidence type="ECO:0000256" key="13">
    <source>
        <dbReference type="ARBA" id="ARBA00022989"/>
    </source>
</evidence>
<dbReference type="AlphaFoldDB" id="A0AAW1WLX3"/>
<dbReference type="InterPro" id="IPR008271">
    <property type="entry name" value="Ser/Thr_kinase_AS"/>
</dbReference>
<dbReference type="Proteomes" id="UP001457282">
    <property type="component" value="Unassembled WGS sequence"/>
</dbReference>
<evidence type="ECO:0000256" key="9">
    <source>
        <dbReference type="ARBA" id="ARBA00022734"/>
    </source>
</evidence>
<dbReference type="Pfam" id="PF01453">
    <property type="entry name" value="B_lectin"/>
    <property type="match status" value="1"/>
</dbReference>
<dbReference type="InterPro" id="IPR001245">
    <property type="entry name" value="Ser-Thr/Tyr_kinase_cat_dom"/>
</dbReference>
<evidence type="ECO:0000256" key="12">
    <source>
        <dbReference type="ARBA" id="ARBA00022840"/>
    </source>
</evidence>
<evidence type="ECO:0000256" key="3">
    <source>
        <dbReference type="ARBA" id="ARBA00022475"/>
    </source>
</evidence>
<evidence type="ECO:0000256" key="10">
    <source>
        <dbReference type="ARBA" id="ARBA00022741"/>
    </source>
</evidence>
<dbReference type="FunFam" id="2.90.10.10:FF:000009">
    <property type="entry name" value="Receptor-like serine/threonine-protein kinase SD1-8"/>
    <property type="match status" value="1"/>
</dbReference>
<comment type="catalytic activity">
    <reaction evidence="18">
        <text>L-threonyl-[protein] + ATP = O-phospho-L-threonyl-[protein] + ADP + H(+)</text>
        <dbReference type="Rhea" id="RHEA:46608"/>
        <dbReference type="Rhea" id="RHEA-COMP:11060"/>
        <dbReference type="Rhea" id="RHEA-COMP:11605"/>
        <dbReference type="ChEBI" id="CHEBI:15378"/>
        <dbReference type="ChEBI" id="CHEBI:30013"/>
        <dbReference type="ChEBI" id="CHEBI:30616"/>
        <dbReference type="ChEBI" id="CHEBI:61977"/>
        <dbReference type="ChEBI" id="CHEBI:456216"/>
        <dbReference type="EC" id="2.7.11.1"/>
    </reaction>
</comment>
<evidence type="ECO:0000256" key="4">
    <source>
        <dbReference type="ARBA" id="ARBA00022527"/>
    </source>
</evidence>
<feature type="region of interest" description="Disordered" evidence="21">
    <location>
        <begin position="1031"/>
        <end position="1055"/>
    </location>
</feature>
<keyword evidence="14 22" id="KW-0472">Membrane</keyword>
<evidence type="ECO:0000256" key="14">
    <source>
        <dbReference type="ARBA" id="ARBA00023136"/>
    </source>
</evidence>
<feature type="domain" description="Protein kinase" evidence="23">
    <location>
        <begin position="740"/>
        <end position="1026"/>
    </location>
</feature>
<dbReference type="InterPro" id="IPR000858">
    <property type="entry name" value="S_locus_glycoprot_dom"/>
</dbReference>
<evidence type="ECO:0000259" key="23">
    <source>
        <dbReference type="PROSITE" id="PS50011"/>
    </source>
</evidence>
<evidence type="ECO:0000256" key="8">
    <source>
        <dbReference type="ARBA" id="ARBA00022729"/>
    </source>
</evidence>
<dbReference type="PROSITE" id="PS00108">
    <property type="entry name" value="PROTEIN_KINASE_ST"/>
    <property type="match status" value="1"/>
</dbReference>
<protein>
    <recommendedName>
        <fullName evidence="2">non-specific serine/threonine protein kinase</fullName>
        <ecNumber evidence="2">2.7.11.1</ecNumber>
    </recommendedName>
</protein>
<dbReference type="PROSITE" id="PS50026">
    <property type="entry name" value="EGF_3"/>
    <property type="match status" value="1"/>
</dbReference>
<feature type="domain" description="Bulb-type lectin" evidence="25">
    <location>
        <begin position="75"/>
        <end position="205"/>
    </location>
</feature>
<dbReference type="InterPro" id="IPR001480">
    <property type="entry name" value="Bulb-type_lectin_dom"/>
</dbReference>
<name>A0AAW1WLX3_RUBAR</name>
<dbReference type="InterPro" id="IPR000719">
    <property type="entry name" value="Prot_kinase_dom"/>
</dbReference>
<evidence type="ECO:0000313" key="27">
    <source>
        <dbReference type="EMBL" id="KAK9924643.1"/>
    </source>
</evidence>
<keyword evidence="7 22" id="KW-0812">Transmembrane</keyword>
<keyword evidence="6" id="KW-0808">Transferase</keyword>
<dbReference type="GO" id="GO:0048544">
    <property type="term" value="P:recognition of pollen"/>
    <property type="evidence" value="ECO:0007669"/>
    <property type="project" value="InterPro"/>
</dbReference>
<dbReference type="InterPro" id="IPR000742">
    <property type="entry name" value="EGF"/>
</dbReference>
<dbReference type="PROSITE" id="PS50011">
    <property type="entry name" value="PROTEIN_KINASE_DOM"/>
    <property type="match status" value="1"/>
</dbReference>
<proteinExistence type="predicted"/>
<evidence type="ECO:0000256" key="17">
    <source>
        <dbReference type="ARBA" id="ARBA00023180"/>
    </source>
</evidence>